<keyword evidence="2" id="KW-1185">Reference proteome</keyword>
<dbReference type="InterPro" id="IPR007263">
    <property type="entry name" value="DCC1-like"/>
</dbReference>
<gene>
    <name evidence="1" type="ORF">TW72_07715</name>
</gene>
<accession>A0A0F4PZN1</accession>
<proteinExistence type="predicted"/>
<dbReference type="InterPro" id="IPR044691">
    <property type="entry name" value="DCC1_Trx"/>
</dbReference>
<protein>
    <recommendedName>
        <fullName evidence="3">Cell division protein</fullName>
    </recommendedName>
</protein>
<dbReference type="SUPFAM" id="SSF52833">
    <property type="entry name" value="Thioredoxin-like"/>
    <property type="match status" value="1"/>
</dbReference>
<organism evidence="1 2">
    <name type="scientific">Pseudoalteromonas ruthenica</name>
    <dbReference type="NCBI Taxonomy" id="151081"/>
    <lineage>
        <taxon>Bacteria</taxon>
        <taxon>Pseudomonadati</taxon>
        <taxon>Pseudomonadota</taxon>
        <taxon>Gammaproteobacteria</taxon>
        <taxon>Alteromonadales</taxon>
        <taxon>Pseudoalteromonadaceae</taxon>
        <taxon>Pseudoalteromonas</taxon>
    </lineage>
</organism>
<sequence length="129" mass="15041">MITLFYDAQCPLCVAEMRKLKKADLRDEVQLVDIHDSQTMAAYPQVQFSAANRILHAVDEQGQLYLGLDATVRVWRQVGKMRWLAVLRWPVIKWFADIAYRLFARYRLPVSRLLMPSQCANNQCRNPKS</sequence>
<dbReference type="AlphaFoldDB" id="A0A0F4PZN1"/>
<dbReference type="GeneID" id="58228373"/>
<dbReference type="Pfam" id="PF04134">
    <property type="entry name" value="DCC1-like"/>
    <property type="match status" value="1"/>
</dbReference>
<comment type="caution">
    <text evidence="1">The sequence shown here is derived from an EMBL/GenBank/DDBJ whole genome shotgun (WGS) entry which is preliminary data.</text>
</comment>
<evidence type="ECO:0000313" key="1">
    <source>
        <dbReference type="EMBL" id="KJZ00555.1"/>
    </source>
</evidence>
<dbReference type="eggNOG" id="COG3011">
    <property type="taxonomic scope" value="Bacteria"/>
</dbReference>
<reference evidence="1 2" key="1">
    <citation type="journal article" date="2015" name="BMC Genomics">
        <title>Genome mining reveals unlocked bioactive potential of marine Gram-negative bacteria.</title>
        <authorList>
            <person name="Machado H."/>
            <person name="Sonnenschein E.C."/>
            <person name="Melchiorsen J."/>
            <person name="Gram L."/>
        </authorList>
    </citation>
    <scope>NUCLEOTIDE SEQUENCE [LARGE SCALE GENOMIC DNA]</scope>
    <source>
        <strain evidence="1 2">S3137</strain>
    </source>
</reference>
<dbReference type="PATRIC" id="fig|151081.8.peg.2696"/>
<dbReference type="RefSeq" id="WP_045979910.1">
    <property type="nucleotide sequence ID" value="NZ_JXXY01000015.1"/>
</dbReference>
<dbReference type="PANTHER" id="PTHR34290">
    <property type="entry name" value="SI:CH73-390P7.2"/>
    <property type="match status" value="1"/>
</dbReference>
<dbReference type="PANTHER" id="PTHR34290:SF2">
    <property type="entry name" value="OS04G0668800 PROTEIN"/>
    <property type="match status" value="1"/>
</dbReference>
<evidence type="ECO:0008006" key="3">
    <source>
        <dbReference type="Google" id="ProtNLM"/>
    </source>
</evidence>
<dbReference type="EMBL" id="JXXZ01000006">
    <property type="protein sequence ID" value="KJZ00555.1"/>
    <property type="molecule type" value="Genomic_DNA"/>
</dbReference>
<name>A0A0F4PZN1_9GAMM</name>
<dbReference type="Proteomes" id="UP000033664">
    <property type="component" value="Unassembled WGS sequence"/>
</dbReference>
<dbReference type="GO" id="GO:0015035">
    <property type="term" value="F:protein-disulfide reductase activity"/>
    <property type="evidence" value="ECO:0007669"/>
    <property type="project" value="InterPro"/>
</dbReference>
<dbReference type="InterPro" id="IPR036249">
    <property type="entry name" value="Thioredoxin-like_sf"/>
</dbReference>
<evidence type="ECO:0000313" key="2">
    <source>
        <dbReference type="Proteomes" id="UP000033664"/>
    </source>
</evidence>
<dbReference type="OrthoDB" id="5294764at2"/>